<dbReference type="PANTHER" id="PTHR35093">
    <property type="entry name" value="OUTER MEMBRANE PROTEIN NMB0088-RELATED"/>
    <property type="match status" value="1"/>
</dbReference>
<organism evidence="9 10">
    <name type="scientific">Halodurantibacterium flavum</name>
    <dbReference type="NCBI Taxonomy" id="1382802"/>
    <lineage>
        <taxon>Bacteria</taxon>
        <taxon>Pseudomonadati</taxon>
        <taxon>Pseudomonadota</taxon>
        <taxon>Alphaproteobacteria</taxon>
        <taxon>Rhodobacterales</taxon>
        <taxon>Paracoccaceae</taxon>
        <taxon>Halodurantibacterium</taxon>
    </lineage>
</organism>
<evidence type="ECO:0000256" key="2">
    <source>
        <dbReference type="ARBA" id="ARBA00008163"/>
    </source>
</evidence>
<dbReference type="InterPro" id="IPR005017">
    <property type="entry name" value="OMPP1/FadL/TodX"/>
</dbReference>
<reference evidence="10" key="1">
    <citation type="journal article" date="2019" name="Int. J. Syst. Evol. Microbiol.">
        <title>The Global Catalogue of Microorganisms (GCM) 10K type strain sequencing project: providing services to taxonomists for standard genome sequencing and annotation.</title>
        <authorList>
            <consortium name="The Broad Institute Genomics Platform"/>
            <consortium name="The Broad Institute Genome Sequencing Center for Infectious Disease"/>
            <person name="Wu L."/>
            <person name="Ma J."/>
        </authorList>
    </citation>
    <scope>NUCLEOTIDE SEQUENCE [LARGE SCALE GENOMIC DNA]</scope>
    <source>
        <strain evidence="10">CGMCC 4.7242</strain>
    </source>
</reference>
<dbReference type="PANTHER" id="PTHR35093:SF8">
    <property type="entry name" value="OUTER MEMBRANE PROTEIN NMB0088-RELATED"/>
    <property type="match status" value="1"/>
</dbReference>
<feature type="chain" id="PRO_5045261526" evidence="8">
    <location>
        <begin position="21"/>
        <end position="360"/>
    </location>
</feature>
<sequence length="360" mass="38407">MKIALASAGAFALSATAALATVERSSQSVGILFEEGRYLEFGLTHVNPSVSGSVAGGLLESGDMTRSYTSLSFAFKTPLTPDLDLAVIVDEPIGADVRYPTGTGYPIAGSNAEVNSIGVTGILRYRINPNMSVYGGLRAVRTNGEVELFLPGPAQYTMSVDDDVAFGWLIGAAYEIPQYAARVALTYNSRIKHEFNATETFVGLAQLETTFETVIPESVNLEFQTGIAPDTLLMGGVRWVKWTDFDITPPFYESQTGGTLVEYNTEAVTYSIGLGRRFNENWSGAIMASYTTDGFSPTSNLGPTDGQSSIGLAVTYTQDNFKIISGLRYIDLGDATTVNLGGDFSGNHAVAAGVRVGYSF</sequence>
<name>A0ABW4S2Y9_9RHOB</name>
<evidence type="ECO:0000256" key="3">
    <source>
        <dbReference type="ARBA" id="ARBA00022452"/>
    </source>
</evidence>
<comment type="caution">
    <text evidence="9">The sequence shown here is derived from an EMBL/GenBank/DDBJ whole genome shotgun (WGS) entry which is preliminary data.</text>
</comment>
<evidence type="ECO:0000313" key="10">
    <source>
        <dbReference type="Proteomes" id="UP001597353"/>
    </source>
</evidence>
<evidence type="ECO:0000256" key="1">
    <source>
        <dbReference type="ARBA" id="ARBA00004571"/>
    </source>
</evidence>
<evidence type="ECO:0000256" key="8">
    <source>
        <dbReference type="SAM" id="SignalP"/>
    </source>
</evidence>
<protein>
    <submittedName>
        <fullName evidence="9">OmpP1/FadL family transporter</fullName>
    </submittedName>
</protein>
<evidence type="ECO:0000256" key="5">
    <source>
        <dbReference type="ARBA" id="ARBA00022729"/>
    </source>
</evidence>
<keyword evidence="10" id="KW-1185">Reference proteome</keyword>
<proteinExistence type="inferred from homology"/>
<evidence type="ECO:0000256" key="6">
    <source>
        <dbReference type="ARBA" id="ARBA00023136"/>
    </source>
</evidence>
<dbReference type="SUPFAM" id="SSF56935">
    <property type="entry name" value="Porins"/>
    <property type="match status" value="1"/>
</dbReference>
<evidence type="ECO:0000256" key="4">
    <source>
        <dbReference type="ARBA" id="ARBA00022692"/>
    </source>
</evidence>
<evidence type="ECO:0000256" key="7">
    <source>
        <dbReference type="ARBA" id="ARBA00023237"/>
    </source>
</evidence>
<dbReference type="EMBL" id="JBHUGH010000005">
    <property type="protein sequence ID" value="MFD1911971.1"/>
    <property type="molecule type" value="Genomic_DNA"/>
</dbReference>
<keyword evidence="5 8" id="KW-0732">Signal</keyword>
<comment type="subcellular location">
    <subcellularLocation>
        <location evidence="1">Cell outer membrane</location>
        <topology evidence="1">Multi-pass membrane protein</topology>
    </subcellularLocation>
</comment>
<keyword evidence="4" id="KW-0812">Transmembrane</keyword>
<comment type="similarity">
    <text evidence="2">Belongs to the OmpP1/FadL family.</text>
</comment>
<keyword evidence="7" id="KW-0998">Cell outer membrane</keyword>
<accession>A0ABW4S2Y9</accession>
<keyword evidence="6" id="KW-0472">Membrane</keyword>
<keyword evidence="3" id="KW-1134">Transmembrane beta strand</keyword>
<dbReference type="Gene3D" id="2.40.160.60">
    <property type="entry name" value="Outer membrane protein transport protein (OMPP1/FadL/TodX)"/>
    <property type="match status" value="1"/>
</dbReference>
<evidence type="ECO:0000313" key="9">
    <source>
        <dbReference type="EMBL" id="MFD1911971.1"/>
    </source>
</evidence>
<dbReference type="Proteomes" id="UP001597353">
    <property type="component" value="Unassembled WGS sequence"/>
</dbReference>
<dbReference type="Pfam" id="PF03349">
    <property type="entry name" value="Toluene_X"/>
    <property type="match status" value="1"/>
</dbReference>
<gene>
    <name evidence="9" type="ORF">ACFSGJ_07055</name>
</gene>
<feature type="signal peptide" evidence="8">
    <location>
        <begin position="1"/>
        <end position="20"/>
    </location>
</feature>
<dbReference type="RefSeq" id="WP_390260287.1">
    <property type="nucleotide sequence ID" value="NZ_JBHUGH010000005.1"/>
</dbReference>